<dbReference type="PROSITE" id="PS50196">
    <property type="entry name" value="RANBD1"/>
    <property type="match status" value="1"/>
</dbReference>
<sequence length="1374" mass="141218">MDPPQKKRSLFGGITSSLFGRSYGSEQNGATKPETTTSQTYRSVDMPGAKATANHASFNASPESPVKRASDAQLSSRKIIDRPARPSSKLSYSVNASDFQSTTTTPKKTNFSLSTSASASKPSTALVRMPGDNPNKYNTVSGSTFSRSTGRPTTDFSGTATTPRSLFRGSTLNARPGLSTFSPRVPYNTMKESFPPTTPGRPPRGSTAEVNGRSLAHTNTSALFEMRIPSPPRDLTGERLAKEIPEDSNRVGSVYADEFLAHYCPPDFDDLQRRQFFCVLDLRRLKYAANEIFAKKDWKINILNFAKEYEKSRSLIMLRYGLYEFKTVKASEAVKKQWQKEHGIPDSDEENDAAAYKSASSQSTLSRSKRKAEDELVPKETPLTASSSNLNKRRVTEPEPETGTATPAPAKNKRKADSEPDENQPSKLQKAAPPSQKASATKSIFERIANGTPNDASPDKPSPSPLFGAAKPASTNGGRSVLDQPSPTPSSNIFGHLSDAASKASNDDEGDSGSDGGDETASDADGEAEESEAQDASQSDEPSVVASGGVSTPQFGAGSLFAKKAAGEAPSVTSSEAGDNTKGRSLFDRITYGNDGKPLRAFGEVTPQPSSPEKDKPASPPKDQSSAPVNNTWNTGTPIKFAPTSSQPSAVFGSAPPKTGSSLFAQKPAASTSAPAITLEPPTPSKEAEPSKEASKPAAPAEQPKPAPSPLFGAAPSAPASGASPFGSGASTPFGGFGSKPSGGASVFGQAKPAEEKSTTAPAAAPSPSVFGAKPAAAEEAPKPAAASIFGANQATSEGEKATPASTLFGVKPSTTEPETSKPAASPLFGAKPATSEETAKSMSTVFGSTPAPSGSEPPKPASVFQSSNLFGNAAKPAEDKPAATPASTLFGASTKPAETPAAPSVGFSFGATATPSTTAEQPAKPLFGAIPAQPTSIFSGLNASKPAEDKPATPLFGATPTPSGTSTPKPLFGAAPTTQEAPKQQQGSIFANPFGGSSTPAAGETTFKFGQTQSTVAAPSFGQSQTTAPSASFGGQQQDNTQSTAPVFGGSTNSSFTFGVGGGEQTSFNNPFANGASSTPSSFNFGGNTDTNANQSSATPFSFGAGNAAPAISFGAGSGASTPNSQSGNIFGSGANGGNSFGSNFAFSGSQSQPNAGNIFAPQPPAAGTSIFAGGLAPVGGTSTGTNSPFTFGGASSLATTPATGTPEPGAEQEDQGTKADGDDAPQEQISLTEGGPGEEDESVVYEVRAKALKLVVGGESEGEQSGGDKKAAGADKKNPWKTQGVGPLRLMKHKTTGAVRMLLRAEPRGHVALNKRILPDFNYKAENKYVKITTSNDTGSGLETWMIQVKTKELATALSEALETHKAANKKK</sequence>
<feature type="region of interest" description="Disordered" evidence="1">
    <location>
        <begin position="1144"/>
        <end position="1169"/>
    </location>
</feature>
<dbReference type="InterPro" id="IPR000156">
    <property type="entry name" value="Ran_bind_dom"/>
</dbReference>
<evidence type="ECO:0000313" key="4">
    <source>
        <dbReference type="Proteomes" id="UP001174691"/>
    </source>
</evidence>
<feature type="compositionally biased region" description="Polar residues" evidence="1">
    <location>
        <begin position="473"/>
        <end position="493"/>
    </location>
</feature>
<dbReference type="InterPro" id="IPR053074">
    <property type="entry name" value="NPC_Nucleoporin"/>
</dbReference>
<reference evidence="3" key="1">
    <citation type="submission" date="2022-07" db="EMBL/GenBank/DDBJ databases">
        <title>Fungi with potential for degradation of polypropylene.</title>
        <authorList>
            <person name="Gostincar C."/>
        </authorList>
    </citation>
    <scope>NUCLEOTIDE SEQUENCE</scope>
    <source>
        <strain evidence="3">EXF-13287</strain>
    </source>
</reference>
<accession>A0AA38VKM1</accession>
<feature type="compositionally biased region" description="Polar residues" evidence="1">
    <location>
        <begin position="14"/>
        <end position="42"/>
    </location>
</feature>
<dbReference type="SUPFAM" id="SSF50729">
    <property type="entry name" value="PH domain-like"/>
    <property type="match status" value="1"/>
</dbReference>
<feature type="compositionally biased region" description="Low complexity" evidence="1">
    <location>
        <begin position="1200"/>
        <end position="1211"/>
    </location>
</feature>
<dbReference type="InterPro" id="IPR011993">
    <property type="entry name" value="PH-like_dom_sf"/>
</dbReference>
<dbReference type="CDD" id="cd13170">
    <property type="entry name" value="RanBD_NUP50"/>
    <property type="match status" value="1"/>
</dbReference>
<feature type="compositionally biased region" description="Polar residues" evidence="1">
    <location>
        <begin position="622"/>
        <end position="649"/>
    </location>
</feature>
<dbReference type="Pfam" id="PF00638">
    <property type="entry name" value="Ran_BP1"/>
    <property type="match status" value="1"/>
</dbReference>
<feature type="compositionally biased region" description="Basic and acidic residues" evidence="1">
    <location>
        <begin position="686"/>
        <end position="695"/>
    </location>
</feature>
<dbReference type="Proteomes" id="UP001174691">
    <property type="component" value="Unassembled WGS sequence"/>
</dbReference>
<organism evidence="3 4">
    <name type="scientific">Coniochaeta hoffmannii</name>
    <dbReference type="NCBI Taxonomy" id="91930"/>
    <lineage>
        <taxon>Eukaryota</taxon>
        <taxon>Fungi</taxon>
        <taxon>Dikarya</taxon>
        <taxon>Ascomycota</taxon>
        <taxon>Pezizomycotina</taxon>
        <taxon>Sordariomycetes</taxon>
        <taxon>Sordariomycetidae</taxon>
        <taxon>Coniochaetales</taxon>
        <taxon>Coniochaetaceae</taxon>
        <taxon>Coniochaeta</taxon>
    </lineage>
</organism>
<proteinExistence type="predicted"/>
<dbReference type="SMART" id="SM00160">
    <property type="entry name" value="RanBD"/>
    <property type="match status" value="1"/>
</dbReference>
<gene>
    <name evidence="3" type="ORF">NKR19_g8020</name>
</gene>
<feature type="compositionally biased region" description="Polar residues" evidence="1">
    <location>
        <begin position="841"/>
        <end position="853"/>
    </location>
</feature>
<evidence type="ECO:0000259" key="2">
    <source>
        <dbReference type="PROSITE" id="PS50196"/>
    </source>
</evidence>
<feature type="compositionally biased region" description="Acidic residues" evidence="1">
    <location>
        <begin position="507"/>
        <end position="533"/>
    </location>
</feature>
<feature type="region of interest" description="Disordered" evidence="1">
    <location>
        <begin position="1259"/>
        <end position="1286"/>
    </location>
</feature>
<feature type="region of interest" description="Disordered" evidence="1">
    <location>
        <begin position="1"/>
        <end position="210"/>
    </location>
</feature>
<feature type="domain" description="RanBD1" evidence="2">
    <location>
        <begin position="1227"/>
        <end position="1373"/>
    </location>
</feature>
<feature type="compositionally biased region" description="Polar residues" evidence="1">
    <location>
        <begin position="659"/>
        <end position="675"/>
    </location>
</feature>
<feature type="compositionally biased region" description="Polar residues" evidence="1">
    <location>
        <begin position="977"/>
        <end position="1001"/>
    </location>
</feature>
<keyword evidence="4" id="KW-1185">Reference proteome</keyword>
<feature type="compositionally biased region" description="Polar residues" evidence="1">
    <location>
        <begin position="135"/>
        <end position="173"/>
    </location>
</feature>
<feature type="region of interest" description="Disordered" evidence="1">
    <location>
        <begin position="1185"/>
        <end position="1244"/>
    </location>
</feature>
<feature type="compositionally biased region" description="Polar residues" evidence="1">
    <location>
        <begin position="934"/>
        <end position="943"/>
    </location>
</feature>
<dbReference type="PANTHER" id="PTHR38697:SF1">
    <property type="entry name" value="NUCLEAR PORE COMPLEX PROTEIN SIMILAR TO S. CEREVISIAE NUP2 (EUROFUNG)"/>
    <property type="match status" value="1"/>
</dbReference>
<dbReference type="PANTHER" id="PTHR38697">
    <property type="entry name" value="NUCLEAR PORE COMPLEX PROTEIN SIMILAR TO S. CEREVISIAE NUP2 (EUROFUNG)"/>
    <property type="match status" value="1"/>
</dbReference>
<feature type="compositionally biased region" description="Low complexity" evidence="1">
    <location>
        <begin position="1144"/>
        <end position="1154"/>
    </location>
</feature>
<dbReference type="Gene3D" id="2.30.29.30">
    <property type="entry name" value="Pleckstrin-homology domain (PH domain)/Phosphotyrosine-binding domain (PTB)"/>
    <property type="match status" value="1"/>
</dbReference>
<feature type="compositionally biased region" description="Low complexity" evidence="1">
    <location>
        <begin position="759"/>
        <end position="787"/>
    </location>
</feature>
<feature type="compositionally biased region" description="Low complexity" evidence="1">
    <location>
        <begin position="710"/>
        <end position="744"/>
    </location>
</feature>
<evidence type="ECO:0000313" key="3">
    <source>
        <dbReference type="EMBL" id="KAJ9137973.1"/>
    </source>
</evidence>
<feature type="compositionally biased region" description="Polar residues" evidence="1">
    <location>
        <begin position="1066"/>
        <end position="1100"/>
    </location>
</feature>
<feature type="region of interest" description="Disordered" evidence="1">
    <location>
        <begin position="339"/>
        <end position="1006"/>
    </location>
</feature>
<feature type="compositionally biased region" description="Basic and acidic residues" evidence="1">
    <location>
        <begin position="1268"/>
        <end position="1280"/>
    </location>
</feature>
<feature type="compositionally biased region" description="Low complexity" evidence="1">
    <location>
        <begin position="401"/>
        <end position="410"/>
    </location>
</feature>
<feature type="compositionally biased region" description="Polar residues" evidence="1">
    <location>
        <begin position="1021"/>
        <end position="1058"/>
    </location>
</feature>
<feature type="compositionally biased region" description="Polar residues" evidence="1">
    <location>
        <begin position="912"/>
        <end position="921"/>
    </location>
</feature>
<feature type="compositionally biased region" description="Polar residues" evidence="1">
    <location>
        <begin position="88"/>
        <end position="111"/>
    </location>
</feature>
<feature type="compositionally biased region" description="Low complexity" evidence="1">
    <location>
        <begin position="960"/>
        <end position="971"/>
    </location>
</feature>
<evidence type="ECO:0000256" key="1">
    <source>
        <dbReference type="SAM" id="MobiDB-lite"/>
    </source>
</evidence>
<dbReference type="EMBL" id="JANBVN010000152">
    <property type="protein sequence ID" value="KAJ9137973.1"/>
    <property type="molecule type" value="Genomic_DNA"/>
</dbReference>
<protein>
    <submittedName>
        <fullName evidence="3">Nucleoporin nup61</fullName>
    </submittedName>
</protein>
<feature type="region of interest" description="Disordered" evidence="1">
    <location>
        <begin position="1021"/>
        <end position="1100"/>
    </location>
</feature>
<feature type="compositionally biased region" description="Low complexity" evidence="1">
    <location>
        <begin position="112"/>
        <end position="126"/>
    </location>
</feature>
<name>A0AA38VKM1_9PEZI</name>
<comment type="caution">
    <text evidence="3">The sequence shown here is derived from an EMBL/GenBank/DDBJ whole genome shotgun (WGS) entry which is preliminary data.</text>
</comment>